<sequence length="79" mass="9127">SYEKVCYKIYTSNSQCKQASFPKIEKSQSYNSSEIEVTDHSAFIGIMQHHKTLQDNTNRLEVFCIFLYMVGLPSKRTIA</sequence>
<accession>A0AAW1HFK2</accession>
<keyword evidence="2" id="KW-1185">Reference proteome</keyword>
<reference evidence="1 2" key="1">
    <citation type="journal article" date="2024" name="BMC Genomics">
        <title>De novo assembly and annotation of Popillia japonica's genome with initial clues to its potential as an invasive pest.</title>
        <authorList>
            <person name="Cucini C."/>
            <person name="Boschi S."/>
            <person name="Funari R."/>
            <person name="Cardaioli E."/>
            <person name="Iannotti N."/>
            <person name="Marturano G."/>
            <person name="Paoli F."/>
            <person name="Bruttini M."/>
            <person name="Carapelli A."/>
            <person name="Frati F."/>
            <person name="Nardi F."/>
        </authorList>
    </citation>
    <scope>NUCLEOTIDE SEQUENCE [LARGE SCALE GENOMIC DNA]</scope>
    <source>
        <strain evidence="1">DMR45628</strain>
    </source>
</reference>
<evidence type="ECO:0000313" key="1">
    <source>
        <dbReference type="EMBL" id="KAK9675057.1"/>
    </source>
</evidence>
<comment type="caution">
    <text evidence="1">The sequence shown here is derived from an EMBL/GenBank/DDBJ whole genome shotgun (WGS) entry which is preliminary data.</text>
</comment>
<dbReference type="AlphaFoldDB" id="A0AAW1HFK2"/>
<proteinExistence type="predicted"/>
<feature type="non-terminal residue" evidence="1">
    <location>
        <position position="1"/>
    </location>
</feature>
<name>A0AAW1HFK2_POPJA</name>
<dbReference type="EMBL" id="JASPKY010001299">
    <property type="protein sequence ID" value="KAK9675057.1"/>
    <property type="molecule type" value="Genomic_DNA"/>
</dbReference>
<evidence type="ECO:0000313" key="2">
    <source>
        <dbReference type="Proteomes" id="UP001458880"/>
    </source>
</evidence>
<protein>
    <submittedName>
        <fullName evidence="1">Uncharacterized protein</fullName>
    </submittedName>
</protein>
<gene>
    <name evidence="1" type="ORF">QE152_g40680</name>
</gene>
<dbReference type="Proteomes" id="UP001458880">
    <property type="component" value="Unassembled WGS sequence"/>
</dbReference>
<organism evidence="1 2">
    <name type="scientific">Popillia japonica</name>
    <name type="common">Japanese beetle</name>
    <dbReference type="NCBI Taxonomy" id="7064"/>
    <lineage>
        <taxon>Eukaryota</taxon>
        <taxon>Metazoa</taxon>
        <taxon>Ecdysozoa</taxon>
        <taxon>Arthropoda</taxon>
        <taxon>Hexapoda</taxon>
        <taxon>Insecta</taxon>
        <taxon>Pterygota</taxon>
        <taxon>Neoptera</taxon>
        <taxon>Endopterygota</taxon>
        <taxon>Coleoptera</taxon>
        <taxon>Polyphaga</taxon>
        <taxon>Scarabaeiformia</taxon>
        <taxon>Scarabaeidae</taxon>
        <taxon>Rutelinae</taxon>
        <taxon>Popillia</taxon>
    </lineage>
</organism>